<gene>
    <name evidence="3" type="ORF">QQM35_10860</name>
</gene>
<organism evidence="3 4">
    <name type="scientific">Staphylococcus hsinchuensis</name>
    <dbReference type="NCBI Taxonomy" id="3051183"/>
    <lineage>
        <taxon>Bacteria</taxon>
        <taxon>Bacillati</taxon>
        <taxon>Bacillota</taxon>
        <taxon>Bacilli</taxon>
        <taxon>Bacillales</taxon>
        <taxon>Staphylococcaceae</taxon>
        <taxon>Staphylococcus</taxon>
    </lineage>
</organism>
<dbReference type="InterPro" id="IPR003010">
    <property type="entry name" value="C-N_Hydrolase"/>
</dbReference>
<dbReference type="SUPFAM" id="SSF56317">
    <property type="entry name" value="Carbon-nitrogen hydrolase"/>
    <property type="match status" value="1"/>
</dbReference>
<dbReference type="CDD" id="cd07583">
    <property type="entry name" value="nitrilase_5"/>
    <property type="match status" value="1"/>
</dbReference>
<comment type="similarity">
    <text evidence="1">Belongs to the carbon-nitrogen hydrolase superfamily. NIT1/NIT2 family.</text>
</comment>
<reference evidence="3 4" key="1">
    <citation type="journal article" date="2024" name="Pathogens">
        <title>Staphylococcus hsinchuensis sp. nov., Isolated from Soymilk.</title>
        <authorList>
            <person name="Wang Y.T."/>
            <person name="Lin Y.C."/>
            <person name="Hsieh Y.H."/>
            <person name="Lin Y.T."/>
            <person name="Hamada M."/>
            <person name="Chen C.C."/>
            <person name="Liou J.S."/>
            <person name="Lee A.Y."/>
            <person name="Zhang W.L."/>
            <person name="Chen Y.T."/>
            <person name="Huang C.H."/>
        </authorList>
    </citation>
    <scope>NUCLEOTIDE SEQUENCE [LARGE SCALE GENOMIC DNA]</scope>
    <source>
        <strain evidence="3 4">H164</strain>
    </source>
</reference>
<keyword evidence="4" id="KW-1185">Reference proteome</keyword>
<name>A0ABZ3ECH5_9STAP</name>
<dbReference type="InterPro" id="IPR036526">
    <property type="entry name" value="C-N_Hydrolase_sf"/>
</dbReference>
<dbReference type="PROSITE" id="PS50263">
    <property type="entry name" value="CN_HYDROLASE"/>
    <property type="match status" value="1"/>
</dbReference>
<dbReference type="EMBL" id="CP128355">
    <property type="protein sequence ID" value="XAF70521.1"/>
    <property type="molecule type" value="Genomic_DNA"/>
</dbReference>
<feature type="domain" description="CN hydrolase" evidence="2">
    <location>
        <begin position="1"/>
        <end position="239"/>
    </location>
</feature>
<protein>
    <submittedName>
        <fullName evidence="3">Carbon-nitrogen family hydrolase</fullName>
    </submittedName>
</protein>
<evidence type="ECO:0000259" key="2">
    <source>
        <dbReference type="PROSITE" id="PS50263"/>
    </source>
</evidence>
<evidence type="ECO:0000256" key="1">
    <source>
        <dbReference type="ARBA" id="ARBA00010613"/>
    </source>
</evidence>
<proteinExistence type="inferred from homology"/>
<sequence>MNIEIFQFKVEPANVEQNEAVIKKCFEQYVTSDTDVVVLPEMWNNGYALPHLEGLADKELTRSKAFIGKLAFNYDVDIIAGSVSNKHDGSVYNTAFTVNNNGEIINQYDKVHLVPMLDEPKFLAPGDVVPESFNLTNGISATQIICYDLRFPELLRYPARTGAQVAFYVAQWPDVRADHWVALLKARAIENDMFIVACNGCGDDGKTLYAGQSMVINPNGEIVASLKDKEDHLTYELDINEVQQQRKNIPVFESIKPSLYK</sequence>
<dbReference type="Pfam" id="PF00795">
    <property type="entry name" value="CN_hydrolase"/>
    <property type="match status" value="1"/>
</dbReference>
<keyword evidence="3" id="KW-0378">Hydrolase</keyword>
<dbReference type="RefSeq" id="WP_251518359.1">
    <property type="nucleotide sequence ID" value="NZ_CP128355.1"/>
</dbReference>
<evidence type="ECO:0000313" key="4">
    <source>
        <dbReference type="Proteomes" id="UP001436297"/>
    </source>
</evidence>
<evidence type="ECO:0000313" key="3">
    <source>
        <dbReference type="EMBL" id="XAF70521.1"/>
    </source>
</evidence>
<dbReference type="PANTHER" id="PTHR23088">
    <property type="entry name" value="NITRILASE-RELATED"/>
    <property type="match status" value="1"/>
</dbReference>
<dbReference type="GO" id="GO:0016787">
    <property type="term" value="F:hydrolase activity"/>
    <property type="evidence" value="ECO:0007669"/>
    <property type="project" value="UniProtKB-KW"/>
</dbReference>
<dbReference type="PANTHER" id="PTHR23088:SF27">
    <property type="entry name" value="DEAMINATED GLUTATHIONE AMIDASE"/>
    <property type="match status" value="1"/>
</dbReference>
<dbReference type="Proteomes" id="UP001436297">
    <property type="component" value="Chromosome"/>
</dbReference>
<accession>A0ABZ3ECH5</accession>
<dbReference type="Gene3D" id="3.60.110.10">
    <property type="entry name" value="Carbon-nitrogen hydrolase"/>
    <property type="match status" value="1"/>
</dbReference>